<dbReference type="Proteomes" id="UP000315995">
    <property type="component" value="Chromosome"/>
</dbReference>
<feature type="region of interest" description="Disordered" evidence="15">
    <location>
        <begin position="113"/>
        <end position="136"/>
    </location>
</feature>
<organism evidence="18 19">
    <name type="scientific">Persicimonas caeni</name>
    <dbReference type="NCBI Taxonomy" id="2292766"/>
    <lineage>
        <taxon>Bacteria</taxon>
        <taxon>Deltaproteobacteria</taxon>
        <taxon>Bradymonadales</taxon>
        <taxon>Bradymonadaceae</taxon>
        <taxon>Persicimonas</taxon>
    </lineage>
</organism>
<evidence type="ECO:0000256" key="3">
    <source>
        <dbReference type="ARBA" id="ARBA00014919"/>
    </source>
</evidence>
<dbReference type="InterPro" id="IPR003593">
    <property type="entry name" value="AAA+_ATPase"/>
</dbReference>
<dbReference type="InterPro" id="IPR000897">
    <property type="entry name" value="SRP54_GTPase_dom"/>
</dbReference>
<keyword evidence="14" id="KW-0175">Coiled coil</keyword>
<evidence type="ECO:0000256" key="2">
    <source>
        <dbReference type="ARBA" id="ARBA00008531"/>
    </source>
</evidence>
<evidence type="ECO:0000256" key="12">
    <source>
        <dbReference type="ARBA" id="ARBA00025337"/>
    </source>
</evidence>
<dbReference type="SUPFAM" id="SSF52540">
    <property type="entry name" value="P-loop containing nucleoside triphosphate hydrolases"/>
    <property type="match status" value="1"/>
</dbReference>
<dbReference type="GO" id="GO:0005525">
    <property type="term" value="F:GTP binding"/>
    <property type="evidence" value="ECO:0007669"/>
    <property type="project" value="UniProtKB-UniRule"/>
</dbReference>
<dbReference type="NCBIfam" id="TIGR03499">
    <property type="entry name" value="FlhF"/>
    <property type="match status" value="1"/>
</dbReference>
<dbReference type="GO" id="GO:0015031">
    <property type="term" value="P:protein transport"/>
    <property type="evidence" value="ECO:0007669"/>
    <property type="project" value="UniProtKB-KW"/>
</dbReference>
<keyword evidence="18" id="KW-0966">Cell projection</keyword>
<dbReference type="FunFam" id="3.40.50.300:FF:000695">
    <property type="entry name" value="Flagellar biosynthesis regulator FlhF"/>
    <property type="match status" value="1"/>
</dbReference>
<keyword evidence="10" id="KW-0472">Membrane</keyword>
<dbReference type="GO" id="GO:0044781">
    <property type="term" value="P:bacterial-type flagellum organization"/>
    <property type="evidence" value="ECO:0007669"/>
    <property type="project" value="UniProtKB-UniRule"/>
</dbReference>
<keyword evidence="19" id="KW-1185">Reference proteome</keyword>
<keyword evidence="5" id="KW-1003">Cell membrane</keyword>
<dbReference type="SMART" id="SM00382">
    <property type="entry name" value="AAA"/>
    <property type="match status" value="1"/>
</dbReference>
<feature type="domain" description="SRP54-type proteins GTP-binding" evidence="17">
    <location>
        <begin position="229"/>
        <end position="425"/>
    </location>
</feature>
<dbReference type="PANTHER" id="PTHR43134">
    <property type="entry name" value="SIGNAL RECOGNITION PARTICLE RECEPTOR SUBUNIT ALPHA"/>
    <property type="match status" value="1"/>
</dbReference>
<feature type="compositionally biased region" description="Pro residues" evidence="15">
    <location>
        <begin position="121"/>
        <end position="130"/>
    </location>
</feature>
<feature type="region of interest" description="Disordered" evidence="15">
    <location>
        <begin position="51"/>
        <end position="76"/>
    </location>
</feature>
<evidence type="ECO:0000256" key="9">
    <source>
        <dbReference type="ARBA" id="ARBA00023134"/>
    </source>
</evidence>
<feature type="compositionally biased region" description="Low complexity" evidence="15">
    <location>
        <begin position="66"/>
        <end position="76"/>
    </location>
</feature>
<evidence type="ECO:0000256" key="7">
    <source>
        <dbReference type="ARBA" id="ARBA00022795"/>
    </source>
</evidence>
<keyword evidence="7" id="KW-1005">Bacterial flagellum biogenesis</keyword>
<keyword evidence="8" id="KW-0653">Protein transport</keyword>
<dbReference type="Pfam" id="PF00448">
    <property type="entry name" value="SRP54"/>
    <property type="match status" value="1"/>
</dbReference>
<evidence type="ECO:0000256" key="13">
    <source>
        <dbReference type="NCBIfam" id="TIGR03499"/>
    </source>
</evidence>
<feature type="domain" description="AAA+ ATPase" evidence="16">
    <location>
        <begin position="228"/>
        <end position="400"/>
    </location>
</feature>
<evidence type="ECO:0000256" key="4">
    <source>
        <dbReference type="ARBA" id="ARBA00022448"/>
    </source>
</evidence>
<evidence type="ECO:0000313" key="18">
    <source>
        <dbReference type="EMBL" id="QDG51357.1"/>
    </source>
</evidence>
<gene>
    <name evidence="18" type="primary">flhF</name>
    <name evidence="18" type="ORF">FIV42_11570</name>
</gene>
<evidence type="ECO:0000259" key="16">
    <source>
        <dbReference type="SMART" id="SM00382"/>
    </source>
</evidence>
<feature type="coiled-coil region" evidence="14">
    <location>
        <begin position="85"/>
        <end position="112"/>
    </location>
</feature>
<dbReference type="InterPro" id="IPR047040">
    <property type="entry name" value="FlhF__GTPase_dom"/>
</dbReference>
<dbReference type="Gene3D" id="1.20.120.1380">
    <property type="entry name" value="Flagellar FlhF biosynthesis protein, N domain"/>
    <property type="match status" value="1"/>
</dbReference>
<comment type="similarity">
    <text evidence="2">Belongs to the GTP-binding SRP family.</text>
</comment>
<reference evidence="18 19" key="1">
    <citation type="submission" date="2019-06" db="EMBL/GenBank/DDBJ databases">
        <title>Persicimonas caeni gen. nov., sp. nov., a predatory bacterium isolated from solar saltern.</title>
        <authorList>
            <person name="Wang S."/>
        </authorList>
    </citation>
    <scope>NUCLEOTIDE SEQUENCE [LARGE SCALE GENOMIC DNA]</scope>
    <source>
        <strain evidence="18 19">YN101</strain>
    </source>
</reference>
<accession>A0A4Y6PTK7</accession>
<dbReference type="AlphaFoldDB" id="A0A4Y6PTK7"/>
<evidence type="ECO:0000256" key="8">
    <source>
        <dbReference type="ARBA" id="ARBA00022927"/>
    </source>
</evidence>
<dbReference type="RefSeq" id="WP_141197840.1">
    <property type="nucleotide sequence ID" value="NZ_CP041186.1"/>
</dbReference>
<evidence type="ECO:0000256" key="11">
    <source>
        <dbReference type="ARBA" id="ARBA00023225"/>
    </source>
</evidence>
<dbReference type="EMBL" id="CP041186">
    <property type="protein sequence ID" value="QDG51357.1"/>
    <property type="molecule type" value="Genomic_DNA"/>
</dbReference>
<dbReference type="SMART" id="SM00962">
    <property type="entry name" value="SRP54"/>
    <property type="match status" value="1"/>
</dbReference>
<dbReference type="GO" id="GO:0005047">
    <property type="term" value="F:signal recognition particle binding"/>
    <property type="evidence" value="ECO:0007669"/>
    <property type="project" value="TreeGrafter"/>
</dbReference>
<dbReference type="OrthoDB" id="9778554at2"/>
<dbReference type="GO" id="GO:0003924">
    <property type="term" value="F:GTPase activity"/>
    <property type="evidence" value="ECO:0007669"/>
    <property type="project" value="UniProtKB-UniRule"/>
</dbReference>
<accession>A0A5B8Y5U3</accession>
<keyword evidence="4" id="KW-0813">Transport</keyword>
<keyword evidence="18" id="KW-0282">Flagellum</keyword>
<keyword evidence="18" id="KW-0969">Cilium</keyword>
<evidence type="ECO:0000256" key="14">
    <source>
        <dbReference type="SAM" id="Coils"/>
    </source>
</evidence>
<keyword evidence="6" id="KW-0547">Nucleotide-binding</keyword>
<dbReference type="PANTHER" id="PTHR43134:SF3">
    <property type="entry name" value="FLAGELLAR BIOSYNTHESIS PROTEIN FLHF"/>
    <property type="match status" value="1"/>
</dbReference>
<evidence type="ECO:0000256" key="1">
    <source>
        <dbReference type="ARBA" id="ARBA00004413"/>
    </source>
</evidence>
<dbReference type="GO" id="GO:0005886">
    <property type="term" value="C:plasma membrane"/>
    <property type="evidence" value="ECO:0007669"/>
    <property type="project" value="UniProtKB-SubCell"/>
</dbReference>
<evidence type="ECO:0000313" key="19">
    <source>
        <dbReference type="Proteomes" id="UP000315995"/>
    </source>
</evidence>
<protein>
    <recommendedName>
        <fullName evidence="3 13">Flagellar biosynthesis protein FlhF</fullName>
    </recommendedName>
</protein>
<evidence type="ECO:0000256" key="15">
    <source>
        <dbReference type="SAM" id="MobiDB-lite"/>
    </source>
</evidence>
<dbReference type="InterPro" id="IPR020006">
    <property type="entry name" value="FlhF"/>
</dbReference>
<sequence length="443" mass="48835">MTLPLRKYRVKDVREGLRQIKRELGEDAVIVSTSRLPHAEDGRNLEIAVAPSDSSSEFAHPPMPHAQTQAQAPVTQAPIEEDPSKAALVALVEDLAKQIRSLSSEVRHLRIREEMRAEQPAPTPAPAPAPRPEKPELPYHALESIRLGIKRIYQPQHTDNFGQTIAAIYEALSYRGVLEGHIEELIAWAFNADVEWELSPGVLHDVIEQQMIDRLETTPPLWETKSDKPEVAVFVGPTGVGKTTTIAKVAAHAKLVGNKRVGIICADTFRIGGLYQLETYADLVGVPIFAVSAPAELRLALTRLSDFDLILVDTMGRSPWAPAPSQGLAYEDFARACRDDFALRFEICMSATRTTADMVETVRSYARLQPASLVFTKLDESRRLGSILSTSFATELPVSHVCYGPRVPEDIASPDSQELVDWIMLGERPGSESAGEKLEVQGR</sequence>
<evidence type="ECO:0000256" key="10">
    <source>
        <dbReference type="ARBA" id="ARBA00023136"/>
    </source>
</evidence>
<name>A0A4Y6PTK7_PERCE</name>
<comment type="subcellular location">
    <subcellularLocation>
        <location evidence="1">Cell membrane</location>
        <topology evidence="1">Peripheral membrane protein</topology>
        <orientation evidence="1">Cytoplasmic side</orientation>
    </subcellularLocation>
</comment>
<evidence type="ECO:0000259" key="17">
    <source>
        <dbReference type="SMART" id="SM00962"/>
    </source>
</evidence>
<dbReference type="Gene3D" id="3.40.50.300">
    <property type="entry name" value="P-loop containing nucleotide triphosphate hydrolases"/>
    <property type="match status" value="1"/>
</dbReference>
<proteinExistence type="inferred from homology"/>
<keyword evidence="9" id="KW-0342">GTP-binding</keyword>
<keyword evidence="11" id="KW-1006">Bacterial flagellum protein export</keyword>
<dbReference type="CDD" id="cd17873">
    <property type="entry name" value="FlhF"/>
    <property type="match status" value="1"/>
</dbReference>
<dbReference type="GO" id="GO:0006614">
    <property type="term" value="P:SRP-dependent cotranslational protein targeting to membrane"/>
    <property type="evidence" value="ECO:0007669"/>
    <property type="project" value="UniProtKB-UniRule"/>
</dbReference>
<dbReference type="InterPro" id="IPR027417">
    <property type="entry name" value="P-loop_NTPase"/>
</dbReference>
<evidence type="ECO:0000256" key="6">
    <source>
        <dbReference type="ARBA" id="ARBA00022741"/>
    </source>
</evidence>
<evidence type="ECO:0000256" key="5">
    <source>
        <dbReference type="ARBA" id="ARBA00022475"/>
    </source>
</evidence>
<comment type="function">
    <text evidence="12">Necessary for flagellar biosynthesis. May be involved in translocation of the flagellum.</text>
</comment>